<evidence type="ECO:0000313" key="7">
    <source>
        <dbReference type="Proteomes" id="UP000240830"/>
    </source>
</evidence>
<comment type="pathway">
    <text evidence="2">Protein modification; peptidyl-diphthamide biosynthesis.</text>
</comment>
<evidence type="ECO:0000256" key="4">
    <source>
        <dbReference type="ARBA" id="ARBA00023004"/>
    </source>
</evidence>
<dbReference type="PANTHER" id="PTHR10762:SF2">
    <property type="entry name" value="2-(3-AMINO-3-CARBOXYPROPYL)HISTIDINE SYNTHASE SUBUNIT 2"/>
    <property type="match status" value="1"/>
</dbReference>
<dbReference type="Pfam" id="PF01866">
    <property type="entry name" value="Diphthamide_syn"/>
    <property type="match status" value="1"/>
</dbReference>
<name>A0A2H9TG46_9FUNG</name>
<dbReference type="STRING" id="1246581.A0A2H9TG46"/>
<dbReference type="UniPathway" id="UPA00559"/>
<keyword evidence="4" id="KW-0408">Iron</keyword>
<evidence type="ECO:0000256" key="5">
    <source>
        <dbReference type="ARBA" id="ARBA00023014"/>
    </source>
</evidence>
<keyword evidence="3" id="KW-0479">Metal-binding</keyword>
<evidence type="ECO:0000256" key="2">
    <source>
        <dbReference type="ARBA" id="ARBA00005156"/>
    </source>
</evidence>
<dbReference type="Gene3D" id="3.40.50.11860">
    <property type="entry name" value="Diphthamide synthesis DPH1/DPH2 domain 3"/>
    <property type="match status" value="1"/>
</dbReference>
<reference evidence="6 7" key="1">
    <citation type="submission" date="2016-10" db="EMBL/GenBank/DDBJ databases">
        <title>The genome of Paramicrosporidium saccamoebae is the missing link in understanding Cryptomycota and Microsporidia evolution.</title>
        <authorList>
            <person name="Quandt C.A."/>
            <person name="Beaudet D."/>
            <person name="Corsaro D."/>
            <person name="Michel R."/>
            <person name="Corradi N."/>
            <person name="James T."/>
        </authorList>
    </citation>
    <scope>NUCLEOTIDE SEQUENCE [LARGE SCALE GENOMIC DNA]</scope>
    <source>
        <strain evidence="6 7">KSL3</strain>
    </source>
</reference>
<organism evidence="6 7">
    <name type="scientific">Paramicrosporidium saccamoebae</name>
    <dbReference type="NCBI Taxonomy" id="1246581"/>
    <lineage>
        <taxon>Eukaryota</taxon>
        <taxon>Fungi</taxon>
        <taxon>Fungi incertae sedis</taxon>
        <taxon>Cryptomycota</taxon>
        <taxon>Cryptomycota incertae sedis</taxon>
        <taxon>Paramicrosporidium</taxon>
    </lineage>
</organism>
<dbReference type="GO" id="GO:0046872">
    <property type="term" value="F:metal ion binding"/>
    <property type="evidence" value="ECO:0007669"/>
    <property type="project" value="UniProtKB-KW"/>
</dbReference>
<dbReference type="Proteomes" id="UP000240830">
    <property type="component" value="Unassembled WGS sequence"/>
</dbReference>
<dbReference type="InterPro" id="IPR016435">
    <property type="entry name" value="DPH1/DPH2"/>
</dbReference>
<sequence>MTGSSKFDLSGISNDLLSDSSMSDCCLDFTSAAHFNADALVKIGDICYKPLTPPIPYFHVPVLLGTVGLSEQLLNFVDLKECDRLYVVSESLSTSNTAICALEKATPDRCQPITWDDTLDLCGATLVVGSPVWKSHMLSLICPQSRIYQWNETALVSLNSNRIRSKRYSVISSLSSNCSIGILVHSTLKVFADLALELAATSRSHGHPTYVVSVGRLSPMKLGNFPDIEAWVVVGRDFWVDKYETDPNRLGERIERFRQTEISAEPGPLALKVNSEFSSGALLSSAFQGISANVPETLSENTGEILKGAMGLPRSYTPMS</sequence>
<evidence type="ECO:0000256" key="3">
    <source>
        <dbReference type="ARBA" id="ARBA00022723"/>
    </source>
</evidence>
<dbReference type="GO" id="GO:0017183">
    <property type="term" value="P:protein histidyl modification to diphthamide"/>
    <property type="evidence" value="ECO:0007669"/>
    <property type="project" value="UniProtKB-UniPathway"/>
</dbReference>
<dbReference type="InterPro" id="IPR042265">
    <property type="entry name" value="DPH1/DPH2_3"/>
</dbReference>
<dbReference type="NCBIfam" id="TIGR00322">
    <property type="entry name" value="diphth2_R"/>
    <property type="match status" value="1"/>
</dbReference>
<dbReference type="GO" id="GO:0090560">
    <property type="term" value="F:2-(3-amino-3-carboxypropyl)histidine synthase activity"/>
    <property type="evidence" value="ECO:0007669"/>
    <property type="project" value="InterPro"/>
</dbReference>
<evidence type="ECO:0000256" key="1">
    <source>
        <dbReference type="ARBA" id="ARBA00001966"/>
    </source>
</evidence>
<protein>
    <submittedName>
        <fullName evidence="6">Putative diphthamide biosynthesis protein</fullName>
    </submittedName>
</protein>
<comment type="caution">
    <text evidence="6">The sequence shown here is derived from an EMBL/GenBank/DDBJ whole genome shotgun (WGS) entry which is preliminary data.</text>
</comment>
<gene>
    <name evidence="6" type="ORF">PSACC_03476</name>
</gene>
<dbReference type="EMBL" id="MTSL01000208">
    <property type="protein sequence ID" value="PJF16696.1"/>
    <property type="molecule type" value="Genomic_DNA"/>
</dbReference>
<dbReference type="Gene3D" id="3.40.50.11840">
    <property type="entry name" value="Diphthamide synthesis DPH1/DPH2 domain 1"/>
    <property type="match status" value="1"/>
</dbReference>
<dbReference type="InterPro" id="IPR042263">
    <property type="entry name" value="DPH1/DPH2_1"/>
</dbReference>
<dbReference type="PANTHER" id="PTHR10762">
    <property type="entry name" value="DIPHTHAMIDE BIOSYNTHESIS PROTEIN"/>
    <property type="match status" value="1"/>
</dbReference>
<comment type="cofactor">
    <cofactor evidence="1">
        <name>[4Fe-4S] cluster</name>
        <dbReference type="ChEBI" id="CHEBI:49883"/>
    </cofactor>
</comment>
<dbReference type="SFLD" id="SFLDS00032">
    <property type="entry name" value="Radical_SAM_3-amino-3-carboxyp"/>
    <property type="match status" value="1"/>
</dbReference>
<dbReference type="AlphaFoldDB" id="A0A2H9TG46"/>
<keyword evidence="7" id="KW-1185">Reference proteome</keyword>
<accession>A0A2H9TG46</accession>
<dbReference type="GO" id="GO:0051536">
    <property type="term" value="F:iron-sulfur cluster binding"/>
    <property type="evidence" value="ECO:0007669"/>
    <property type="project" value="UniProtKB-KW"/>
</dbReference>
<keyword evidence="5" id="KW-0411">Iron-sulfur</keyword>
<evidence type="ECO:0000313" key="6">
    <source>
        <dbReference type="EMBL" id="PJF16696.1"/>
    </source>
</evidence>
<proteinExistence type="predicted"/>
<dbReference type="OrthoDB" id="449241at2759"/>